<dbReference type="AlphaFoldDB" id="A0A9N9ZMQ8"/>
<comment type="caution">
    <text evidence="1">The sequence shown here is derived from an EMBL/GenBank/DDBJ whole genome shotgun (WGS) entry which is preliminary data.</text>
</comment>
<reference evidence="1" key="1">
    <citation type="submission" date="2021-10" db="EMBL/GenBank/DDBJ databases">
        <authorList>
            <person name="Piombo E."/>
        </authorList>
    </citation>
    <scope>NUCLEOTIDE SEQUENCE</scope>
</reference>
<name>A0A9N9ZMQ8_9HYPO</name>
<accession>A0A9N9ZMQ8</accession>
<proteinExistence type="predicted"/>
<keyword evidence="2" id="KW-1185">Reference proteome</keyword>
<sequence length="514" mass="59948">MSLLPILSPYMDDMGLEPRELPWEALVANLEWRAENQCTFQSTNYHFQFKPDQNDSIRNFINTMASMIRESAVRKRLLYPDHYDVPAADDIMIDLTLARKIAPLIHKLREDSFHWKQEGLPDSASCQHRRDDCLGMLPMEERKMSAFLRVFDNRQTNDTSCPFGRAANKKVLFNLEVFKALIICGEMDILLRICSHPDVHFSTWLDGRVSCDCDDDDNCQISDENEWASIADHALWSFIALNSMSWLKRDSTSEVTEQGDYRDTEAYQEMVFERTRWRCLPLVQYQHRFFFGITDRQFHEWEGFRDERKWKRVLDLYGIDYLSYRPLLGYGSYDDFLDCQGRKLPDHVHHTAAEISHVRSVLVAHTQLPNELIDRILEEGEYDTPRRLLQTPHDPLHPANGEELYQYLEECWALLVRSEILIRALNTRRSATTRAEGVSSDHLGEDAGPEIEMDEVNIEWETEIGQVIQKLFGCACCLEKLKNGEDIGFVNTKVNRNANVCARFRACGRWPYNK</sequence>
<dbReference type="EMBL" id="CABFOC020000082">
    <property type="protein sequence ID" value="CAH0058272.1"/>
    <property type="molecule type" value="Genomic_DNA"/>
</dbReference>
<evidence type="ECO:0000313" key="2">
    <source>
        <dbReference type="Proteomes" id="UP000775872"/>
    </source>
</evidence>
<organism evidence="1 2">
    <name type="scientific">Clonostachys solani</name>
    <dbReference type="NCBI Taxonomy" id="160281"/>
    <lineage>
        <taxon>Eukaryota</taxon>
        <taxon>Fungi</taxon>
        <taxon>Dikarya</taxon>
        <taxon>Ascomycota</taxon>
        <taxon>Pezizomycotina</taxon>
        <taxon>Sordariomycetes</taxon>
        <taxon>Hypocreomycetidae</taxon>
        <taxon>Hypocreales</taxon>
        <taxon>Bionectriaceae</taxon>
        <taxon>Clonostachys</taxon>
    </lineage>
</organism>
<evidence type="ECO:0000313" key="1">
    <source>
        <dbReference type="EMBL" id="CAH0058272.1"/>
    </source>
</evidence>
<gene>
    <name evidence="1" type="ORF">CSOL1703_00008751</name>
</gene>
<dbReference type="Proteomes" id="UP000775872">
    <property type="component" value="Unassembled WGS sequence"/>
</dbReference>
<protein>
    <submittedName>
        <fullName evidence="1">Uncharacterized protein</fullName>
    </submittedName>
</protein>
<dbReference type="OrthoDB" id="3204049at2759"/>